<dbReference type="GO" id="GO:0046872">
    <property type="term" value="F:metal ion binding"/>
    <property type="evidence" value="ECO:0007669"/>
    <property type="project" value="InterPro"/>
</dbReference>
<comment type="caution">
    <text evidence="6">The sequence shown here is derived from an EMBL/GenBank/DDBJ whole genome shotgun (WGS) entry which is preliminary data.</text>
</comment>
<evidence type="ECO:0000313" key="7">
    <source>
        <dbReference type="Proteomes" id="UP000727857"/>
    </source>
</evidence>
<dbReference type="InterPro" id="IPR039697">
    <property type="entry name" value="Alcohol_dehydrogenase_Fe"/>
</dbReference>
<evidence type="ECO:0000259" key="5">
    <source>
        <dbReference type="Pfam" id="PF25137"/>
    </source>
</evidence>
<dbReference type="Pfam" id="PF00465">
    <property type="entry name" value="Fe-ADH"/>
    <property type="match status" value="1"/>
</dbReference>
<gene>
    <name evidence="6" type="ORF">IAB16_04880</name>
</gene>
<sequence length="408" mass="44766">MVTGFQKVVYRTVQLAFRCARPFLPYRVPELLSGEGSIRKLPEFIKSKGIDSVLVVTDNGLYSLGMLDGMFEEMDKIGLRYTLFKDVVPNPTIDNIEAGIALYKEGNCKGIVAFGGGSPMDCAKGIGARIARPNKPVSKMKGVLKVLKKIPPFFAVPTTAGTGSEATLAAVITDSKTHDKYAINDPVLIPHYAVLDPELTVKLPKHITSTTGMDALTHAVEAYIGRSNNKLTSDLSEKATKLIFENITKAYDNGEDIEARQNMQLAAYYAGISFARAYVGYVHAIAHSLGGQYGVPHGLANSVILPYVLDYFGESAYPRLAKLAEIVGIDGKDDAEKAKGFIEGIRKLNEHMNIPKYIKAKDGGDLIRDEDIPVMVERAYKEANPLYPVPKFMGREELTQMYYTIQGK</sequence>
<feature type="domain" description="Fe-containing alcohol dehydrogenase-like C-terminal" evidence="5">
    <location>
        <begin position="209"/>
        <end position="402"/>
    </location>
</feature>
<keyword evidence="3" id="KW-0520">NAD</keyword>
<dbReference type="InterPro" id="IPR018211">
    <property type="entry name" value="ADH_Fe_CS"/>
</dbReference>
<dbReference type="AlphaFoldDB" id="A0A940ID97"/>
<keyword evidence="2" id="KW-0560">Oxidoreductase</keyword>
<dbReference type="Gene3D" id="3.40.50.1970">
    <property type="match status" value="1"/>
</dbReference>
<dbReference type="FunFam" id="3.40.50.1970:FF:000003">
    <property type="entry name" value="Alcohol dehydrogenase, iron-containing"/>
    <property type="match status" value="1"/>
</dbReference>
<evidence type="ECO:0000256" key="2">
    <source>
        <dbReference type="ARBA" id="ARBA00023002"/>
    </source>
</evidence>
<evidence type="ECO:0000313" key="6">
    <source>
        <dbReference type="EMBL" id="MBO8424331.1"/>
    </source>
</evidence>
<dbReference type="PROSITE" id="PS00060">
    <property type="entry name" value="ADH_IRON_2"/>
    <property type="match status" value="1"/>
</dbReference>
<dbReference type="FunFam" id="1.20.1090.10:FF:000001">
    <property type="entry name" value="Aldehyde-alcohol dehydrogenase"/>
    <property type="match status" value="1"/>
</dbReference>
<dbReference type="EMBL" id="JADINF010000123">
    <property type="protein sequence ID" value="MBO8424331.1"/>
    <property type="molecule type" value="Genomic_DNA"/>
</dbReference>
<dbReference type="PANTHER" id="PTHR11496:SF102">
    <property type="entry name" value="ALCOHOL DEHYDROGENASE 4"/>
    <property type="match status" value="1"/>
</dbReference>
<proteinExistence type="inferred from homology"/>
<dbReference type="GO" id="GO:0004022">
    <property type="term" value="F:alcohol dehydrogenase (NAD+) activity"/>
    <property type="evidence" value="ECO:0007669"/>
    <property type="project" value="UniProtKB-ARBA"/>
</dbReference>
<dbReference type="PANTHER" id="PTHR11496">
    <property type="entry name" value="ALCOHOL DEHYDROGENASE"/>
    <property type="match status" value="1"/>
</dbReference>
<evidence type="ECO:0000259" key="4">
    <source>
        <dbReference type="Pfam" id="PF00465"/>
    </source>
</evidence>
<name>A0A940ID97_9FIRM</name>
<comment type="similarity">
    <text evidence="1">Belongs to the iron-containing alcohol dehydrogenase family.</text>
</comment>
<dbReference type="InterPro" id="IPR001670">
    <property type="entry name" value="ADH_Fe/GldA"/>
</dbReference>
<reference evidence="6" key="1">
    <citation type="submission" date="2020-10" db="EMBL/GenBank/DDBJ databases">
        <authorList>
            <person name="Gilroy R."/>
        </authorList>
    </citation>
    <scope>NUCLEOTIDE SEQUENCE</scope>
    <source>
        <strain evidence="6">517</strain>
    </source>
</reference>
<dbReference type="InterPro" id="IPR056798">
    <property type="entry name" value="ADH_Fe_C"/>
</dbReference>
<feature type="domain" description="Alcohol dehydrogenase iron-type/glycerol dehydrogenase GldA" evidence="4">
    <location>
        <begin position="30"/>
        <end position="197"/>
    </location>
</feature>
<evidence type="ECO:0000256" key="1">
    <source>
        <dbReference type="ARBA" id="ARBA00007358"/>
    </source>
</evidence>
<reference evidence="6" key="2">
    <citation type="journal article" date="2021" name="PeerJ">
        <title>Extensive microbial diversity within the chicken gut microbiome revealed by metagenomics and culture.</title>
        <authorList>
            <person name="Gilroy R."/>
            <person name="Ravi A."/>
            <person name="Getino M."/>
            <person name="Pursley I."/>
            <person name="Horton D.L."/>
            <person name="Alikhan N.F."/>
            <person name="Baker D."/>
            <person name="Gharbi K."/>
            <person name="Hall N."/>
            <person name="Watson M."/>
            <person name="Adriaenssens E.M."/>
            <person name="Foster-Nyarko E."/>
            <person name="Jarju S."/>
            <person name="Secka A."/>
            <person name="Antonio M."/>
            <person name="Oren A."/>
            <person name="Chaudhuri R.R."/>
            <person name="La Ragione R."/>
            <person name="Hildebrand F."/>
            <person name="Pallen M.J."/>
        </authorList>
    </citation>
    <scope>NUCLEOTIDE SEQUENCE</scope>
    <source>
        <strain evidence="6">517</strain>
    </source>
</reference>
<dbReference type="CDD" id="cd08189">
    <property type="entry name" value="Fe-ADH-like"/>
    <property type="match status" value="1"/>
</dbReference>
<evidence type="ECO:0000256" key="3">
    <source>
        <dbReference type="ARBA" id="ARBA00023027"/>
    </source>
</evidence>
<dbReference type="Proteomes" id="UP000727857">
    <property type="component" value="Unassembled WGS sequence"/>
</dbReference>
<dbReference type="SUPFAM" id="SSF56796">
    <property type="entry name" value="Dehydroquinate synthase-like"/>
    <property type="match status" value="1"/>
</dbReference>
<organism evidence="6 7">
    <name type="scientific">Candidatus Stercoripulliclostridium pullicola</name>
    <dbReference type="NCBI Taxonomy" id="2840953"/>
    <lineage>
        <taxon>Bacteria</taxon>
        <taxon>Bacillati</taxon>
        <taxon>Bacillota</taxon>
        <taxon>Clostridia</taxon>
        <taxon>Eubacteriales</taxon>
        <taxon>Candidatus Stercoripulliclostridium</taxon>
    </lineage>
</organism>
<dbReference type="Pfam" id="PF25137">
    <property type="entry name" value="ADH_Fe_C"/>
    <property type="match status" value="1"/>
</dbReference>
<dbReference type="Gene3D" id="1.20.1090.10">
    <property type="entry name" value="Dehydroquinate synthase-like - alpha domain"/>
    <property type="match status" value="1"/>
</dbReference>
<protein>
    <submittedName>
        <fullName evidence="6">Iron-containing alcohol dehydrogenase</fullName>
    </submittedName>
</protein>
<accession>A0A940ID97</accession>